<dbReference type="InterPro" id="IPR041122">
    <property type="entry name" value="RecJ_OB"/>
</dbReference>
<feature type="domain" description="RecJ OB" evidence="1">
    <location>
        <begin position="16"/>
        <end position="80"/>
    </location>
</feature>
<organism evidence="2">
    <name type="scientific">mine drainage metagenome</name>
    <dbReference type="NCBI Taxonomy" id="410659"/>
    <lineage>
        <taxon>unclassified sequences</taxon>
        <taxon>metagenomes</taxon>
        <taxon>ecological metagenomes</taxon>
    </lineage>
</organism>
<dbReference type="AlphaFoldDB" id="T1BEZ9"/>
<keyword evidence="2" id="KW-0269">Exonuclease</keyword>
<dbReference type="EMBL" id="AUZX01009169">
    <property type="protein sequence ID" value="EQD52740.1"/>
    <property type="molecule type" value="Genomic_DNA"/>
</dbReference>
<evidence type="ECO:0000259" key="1">
    <source>
        <dbReference type="Pfam" id="PF17768"/>
    </source>
</evidence>
<accession>T1BEZ9</accession>
<name>T1BEZ9_9ZZZZ</name>
<sequence>MAAWPDQGAPRDAIETDGELALEEIALETAEALRAAGPWGQSFPEPCFDGVFTVRTARVVGERHVKMWVQGPRNRAFDAI</sequence>
<gene>
    <name evidence="2" type="ORF">B1A_12604</name>
</gene>
<keyword evidence="2" id="KW-0378">Hydrolase</keyword>
<feature type="non-terminal residue" evidence="2">
    <location>
        <position position="80"/>
    </location>
</feature>
<reference evidence="2" key="1">
    <citation type="submission" date="2013-08" db="EMBL/GenBank/DDBJ databases">
        <authorList>
            <person name="Mendez C."/>
            <person name="Richter M."/>
            <person name="Ferrer M."/>
            <person name="Sanchez J."/>
        </authorList>
    </citation>
    <scope>NUCLEOTIDE SEQUENCE</scope>
</reference>
<dbReference type="Pfam" id="PF17768">
    <property type="entry name" value="RecJ_OB"/>
    <property type="match status" value="1"/>
</dbReference>
<keyword evidence="2" id="KW-0540">Nuclease</keyword>
<dbReference type="GO" id="GO:0004527">
    <property type="term" value="F:exonuclease activity"/>
    <property type="evidence" value="ECO:0007669"/>
    <property type="project" value="UniProtKB-KW"/>
</dbReference>
<reference evidence="2" key="2">
    <citation type="journal article" date="2014" name="ISME J.">
        <title>Microbial stratification in low pH oxic and suboxic macroscopic growths along an acid mine drainage.</title>
        <authorList>
            <person name="Mendez-Garcia C."/>
            <person name="Mesa V."/>
            <person name="Sprenger R.R."/>
            <person name="Richter M."/>
            <person name="Diez M.S."/>
            <person name="Solano J."/>
            <person name="Bargiela R."/>
            <person name="Golyshina O.V."/>
            <person name="Manteca A."/>
            <person name="Ramos J.L."/>
            <person name="Gallego J.R."/>
            <person name="Llorente I."/>
            <person name="Martins Dos Santos V.A."/>
            <person name="Jensen O.N."/>
            <person name="Pelaez A.I."/>
            <person name="Sanchez J."/>
            <person name="Ferrer M."/>
        </authorList>
    </citation>
    <scope>NUCLEOTIDE SEQUENCE</scope>
</reference>
<comment type="caution">
    <text evidence="2">The sequence shown here is derived from an EMBL/GenBank/DDBJ whole genome shotgun (WGS) entry which is preliminary data.</text>
</comment>
<evidence type="ECO:0000313" key="2">
    <source>
        <dbReference type="EMBL" id="EQD52740.1"/>
    </source>
</evidence>
<protein>
    <submittedName>
        <fullName evidence="2">SsDNA exonuclease RecJ</fullName>
    </submittedName>
</protein>
<dbReference type="Gene3D" id="2.40.50.460">
    <property type="match status" value="1"/>
</dbReference>
<proteinExistence type="predicted"/>